<evidence type="ECO:0000256" key="7">
    <source>
        <dbReference type="ARBA" id="ARBA00023136"/>
    </source>
</evidence>
<dbReference type="CDD" id="cd06261">
    <property type="entry name" value="TM_PBP2"/>
    <property type="match status" value="1"/>
</dbReference>
<keyword evidence="3" id="KW-1003">Cell membrane</keyword>
<dbReference type="Gene3D" id="1.10.3720.10">
    <property type="entry name" value="MetI-like"/>
    <property type="match status" value="2"/>
</dbReference>
<feature type="transmembrane region" description="Helical" evidence="8">
    <location>
        <begin position="99"/>
        <end position="119"/>
    </location>
</feature>
<evidence type="ECO:0000256" key="1">
    <source>
        <dbReference type="ARBA" id="ARBA00004429"/>
    </source>
</evidence>
<name>A0ABQ6IDU8_9MICO</name>
<dbReference type="PROSITE" id="PS50928">
    <property type="entry name" value="ABC_TM1"/>
    <property type="match status" value="1"/>
</dbReference>
<dbReference type="Pfam" id="PF00528">
    <property type="entry name" value="BPD_transp_1"/>
    <property type="match status" value="1"/>
</dbReference>
<keyword evidence="6 8" id="KW-1133">Transmembrane helix</keyword>
<accession>A0ABQ6IDU8</accession>
<organism evidence="11 12">
    <name type="scientific">Demequina litorisediminis</name>
    <dbReference type="NCBI Taxonomy" id="1849022"/>
    <lineage>
        <taxon>Bacteria</taxon>
        <taxon>Bacillati</taxon>
        <taxon>Actinomycetota</taxon>
        <taxon>Actinomycetes</taxon>
        <taxon>Micrococcales</taxon>
        <taxon>Demequinaceae</taxon>
        <taxon>Demequina</taxon>
    </lineage>
</organism>
<feature type="transmembrane region" description="Helical" evidence="8">
    <location>
        <begin position="410"/>
        <end position="431"/>
    </location>
</feature>
<keyword evidence="4" id="KW-0997">Cell inner membrane</keyword>
<dbReference type="InterPro" id="IPR035906">
    <property type="entry name" value="MetI-like_sf"/>
</dbReference>
<proteinExistence type="inferred from homology"/>
<feature type="domain" description="ABC transmembrane type-1" evidence="10">
    <location>
        <begin position="61"/>
        <end position="253"/>
    </location>
</feature>
<dbReference type="SUPFAM" id="SSF161098">
    <property type="entry name" value="MetI-like"/>
    <property type="match status" value="2"/>
</dbReference>
<dbReference type="RefSeq" id="WP_284328361.1">
    <property type="nucleotide sequence ID" value="NZ_BSUN01000001.1"/>
</dbReference>
<gene>
    <name evidence="11" type="ORF">GCM10025876_22460</name>
</gene>
<evidence type="ECO:0000259" key="10">
    <source>
        <dbReference type="PROSITE" id="PS50928"/>
    </source>
</evidence>
<dbReference type="PANTHER" id="PTHR43357:SF4">
    <property type="entry name" value="INNER MEMBRANE ABC TRANSPORTER PERMEASE PROTEIN YDCV"/>
    <property type="match status" value="1"/>
</dbReference>
<evidence type="ECO:0000256" key="9">
    <source>
        <dbReference type="SAM" id="MobiDB-lite"/>
    </source>
</evidence>
<evidence type="ECO:0000256" key="6">
    <source>
        <dbReference type="ARBA" id="ARBA00022989"/>
    </source>
</evidence>
<feature type="transmembrane region" description="Helical" evidence="8">
    <location>
        <begin position="235"/>
        <end position="260"/>
    </location>
</feature>
<reference evidence="12" key="1">
    <citation type="journal article" date="2019" name="Int. J. Syst. Evol. Microbiol.">
        <title>The Global Catalogue of Microorganisms (GCM) 10K type strain sequencing project: providing services to taxonomists for standard genome sequencing and annotation.</title>
        <authorList>
            <consortium name="The Broad Institute Genomics Platform"/>
            <consortium name="The Broad Institute Genome Sequencing Center for Infectious Disease"/>
            <person name="Wu L."/>
            <person name="Ma J."/>
        </authorList>
    </citation>
    <scope>NUCLEOTIDE SEQUENCE [LARGE SCALE GENOMIC DNA]</scope>
    <source>
        <strain evidence="12">NBRC 112299</strain>
    </source>
</reference>
<feature type="transmembrane region" description="Helical" evidence="8">
    <location>
        <begin position="281"/>
        <end position="301"/>
    </location>
</feature>
<dbReference type="PANTHER" id="PTHR43357">
    <property type="entry name" value="INNER MEMBRANE ABC TRANSPORTER PERMEASE PROTEIN YDCV"/>
    <property type="match status" value="1"/>
</dbReference>
<comment type="subcellular location">
    <subcellularLocation>
        <location evidence="1">Cell inner membrane</location>
        <topology evidence="1">Multi-pass membrane protein</topology>
    </subcellularLocation>
    <subcellularLocation>
        <location evidence="8">Cell membrane</location>
        <topology evidence="8">Multi-pass membrane protein</topology>
    </subcellularLocation>
</comment>
<feature type="transmembrane region" description="Helical" evidence="8">
    <location>
        <begin position="344"/>
        <end position="365"/>
    </location>
</feature>
<keyword evidence="12" id="KW-1185">Reference proteome</keyword>
<comment type="similarity">
    <text evidence="8">Belongs to the binding-protein-dependent transport system permease family.</text>
</comment>
<evidence type="ECO:0000313" key="11">
    <source>
        <dbReference type="EMBL" id="GMA36042.1"/>
    </source>
</evidence>
<dbReference type="InterPro" id="IPR000515">
    <property type="entry name" value="MetI-like"/>
</dbReference>
<dbReference type="Proteomes" id="UP001157125">
    <property type="component" value="Unassembled WGS sequence"/>
</dbReference>
<evidence type="ECO:0000256" key="2">
    <source>
        <dbReference type="ARBA" id="ARBA00022448"/>
    </source>
</evidence>
<evidence type="ECO:0000256" key="5">
    <source>
        <dbReference type="ARBA" id="ARBA00022692"/>
    </source>
</evidence>
<sequence length="524" mass="55531">MSRAAHRTLAWWLLASVPLAFLGLFFLWPLASVIAHGLLDGGFDAAGTWAVLADSRSADAVVTTLGLAAAGTVGSLVLGIPGAYVLYRLRWRGQRTVRAIVGVPFVLPTIVVASAFSALLGRSGLLGFLGLDQSVIAIAAALVFYNVSVVVRMVGGTWAGLDPATAAAARTLGADRRRVFAHVTVPALMPSIASAASVVFLFCATSFGVVLVLGGTRVRTLETEIYLQVNQFLDLRAAAVLSILQMLVVALVLWLSAVARRRRERVSGGRSLDGTRPFRRADAWVAVPTLLTLGVLLALPLSSLVGRSLRTADGIGLDNYAALFSTPGRTVLPVSVAQAAVNSLVTAAIAAALACVIGQLVATLLTRRSRRAGALDAVVMLPLGVSAVVVGLGMLLTLNRPLLGIDLRGSWWLVAVAQAVVALPLVVRTLVPPHAPSTRVCGPRPRRLAPRRGACGWRSTGRCCDEPSDWRWVSPSRSRWVSLGRRPSWRGRTVPRCPRRSTGCSGGQESRASAWPSPPRWCSR</sequence>
<keyword evidence="2 8" id="KW-0813">Transport</keyword>
<keyword evidence="7 8" id="KW-0472">Membrane</keyword>
<dbReference type="EMBL" id="BSUN01000001">
    <property type="protein sequence ID" value="GMA36042.1"/>
    <property type="molecule type" value="Genomic_DNA"/>
</dbReference>
<comment type="caution">
    <text evidence="11">The sequence shown here is derived from an EMBL/GenBank/DDBJ whole genome shotgun (WGS) entry which is preliminary data.</text>
</comment>
<protein>
    <submittedName>
        <fullName evidence="11">Iron ABC transporter permease</fullName>
    </submittedName>
</protein>
<keyword evidence="5 8" id="KW-0812">Transmembrane</keyword>
<feature type="region of interest" description="Disordered" evidence="9">
    <location>
        <begin position="496"/>
        <end position="524"/>
    </location>
</feature>
<evidence type="ECO:0000256" key="8">
    <source>
        <dbReference type="RuleBase" id="RU363032"/>
    </source>
</evidence>
<feature type="transmembrane region" description="Helical" evidence="8">
    <location>
        <begin position="187"/>
        <end position="215"/>
    </location>
</feature>
<evidence type="ECO:0000313" key="12">
    <source>
        <dbReference type="Proteomes" id="UP001157125"/>
    </source>
</evidence>
<feature type="transmembrane region" description="Helical" evidence="8">
    <location>
        <begin position="61"/>
        <end position="87"/>
    </location>
</feature>
<feature type="transmembrane region" description="Helical" evidence="8">
    <location>
        <begin position="377"/>
        <end position="398"/>
    </location>
</feature>
<evidence type="ECO:0000256" key="4">
    <source>
        <dbReference type="ARBA" id="ARBA00022519"/>
    </source>
</evidence>
<evidence type="ECO:0000256" key="3">
    <source>
        <dbReference type="ARBA" id="ARBA00022475"/>
    </source>
</evidence>